<reference evidence="1" key="2">
    <citation type="journal article" date="2015" name="Data Brief">
        <title>Shoot transcriptome of the giant reed, Arundo donax.</title>
        <authorList>
            <person name="Barrero R.A."/>
            <person name="Guerrero F.D."/>
            <person name="Moolhuijzen P."/>
            <person name="Goolsby J.A."/>
            <person name="Tidwell J."/>
            <person name="Bellgard S.E."/>
            <person name="Bellgard M.I."/>
        </authorList>
    </citation>
    <scope>NUCLEOTIDE SEQUENCE</scope>
    <source>
        <tissue evidence="1">Shoot tissue taken approximately 20 cm above the soil surface</tissue>
    </source>
</reference>
<proteinExistence type="predicted"/>
<evidence type="ECO:0000313" key="1">
    <source>
        <dbReference type="EMBL" id="JAD31799.1"/>
    </source>
</evidence>
<reference evidence="1" key="1">
    <citation type="submission" date="2014-09" db="EMBL/GenBank/DDBJ databases">
        <authorList>
            <person name="Magalhaes I.L.F."/>
            <person name="Oliveira U."/>
            <person name="Santos F.R."/>
            <person name="Vidigal T.H.D.A."/>
            <person name="Brescovit A.D."/>
            <person name="Santos A.J."/>
        </authorList>
    </citation>
    <scope>NUCLEOTIDE SEQUENCE</scope>
    <source>
        <tissue evidence="1">Shoot tissue taken approximately 20 cm above the soil surface</tissue>
    </source>
</reference>
<sequence>MSRLNQTYGMYQKQIMTFLPHQVLT</sequence>
<organism evidence="1">
    <name type="scientific">Arundo donax</name>
    <name type="common">Giant reed</name>
    <name type="synonym">Donax arundinaceus</name>
    <dbReference type="NCBI Taxonomy" id="35708"/>
    <lineage>
        <taxon>Eukaryota</taxon>
        <taxon>Viridiplantae</taxon>
        <taxon>Streptophyta</taxon>
        <taxon>Embryophyta</taxon>
        <taxon>Tracheophyta</taxon>
        <taxon>Spermatophyta</taxon>
        <taxon>Magnoliopsida</taxon>
        <taxon>Liliopsida</taxon>
        <taxon>Poales</taxon>
        <taxon>Poaceae</taxon>
        <taxon>PACMAD clade</taxon>
        <taxon>Arundinoideae</taxon>
        <taxon>Arundineae</taxon>
        <taxon>Arundo</taxon>
    </lineage>
</organism>
<dbReference type="AlphaFoldDB" id="A0A0A8YXB9"/>
<protein>
    <submittedName>
        <fullName evidence="1">Uncharacterized protein</fullName>
    </submittedName>
</protein>
<dbReference type="EMBL" id="GBRH01266096">
    <property type="protein sequence ID" value="JAD31799.1"/>
    <property type="molecule type" value="Transcribed_RNA"/>
</dbReference>
<name>A0A0A8YXB9_ARUDO</name>
<accession>A0A0A8YXB9</accession>